<evidence type="ECO:0000313" key="5">
    <source>
        <dbReference type="EMBL" id="RZS92313.1"/>
    </source>
</evidence>
<comment type="caution">
    <text evidence="5">The sequence shown here is derived from an EMBL/GenBank/DDBJ whole genome shotgun (WGS) entry which is preliminary data.</text>
</comment>
<protein>
    <submittedName>
        <fullName evidence="5">Type IV pilus assembly protein PilB</fullName>
    </submittedName>
</protein>
<dbReference type="InterPro" id="IPR003593">
    <property type="entry name" value="AAA+_ATPase"/>
</dbReference>
<dbReference type="FunFam" id="3.40.50.300:FF:000398">
    <property type="entry name" value="Type IV pilus assembly ATPase PilB"/>
    <property type="match status" value="1"/>
</dbReference>
<dbReference type="SMART" id="SM00382">
    <property type="entry name" value="AAA"/>
    <property type="match status" value="1"/>
</dbReference>
<dbReference type="Gene3D" id="3.40.50.300">
    <property type="entry name" value="P-loop containing nucleotide triphosphate hydrolases"/>
    <property type="match status" value="1"/>
</dbReference>
<reference evidence="5 6" key="1">
    <citation type="submission" date="2019-02" db="EMBL/GenBank/DDBJ databases">
        <title>Genomic Encyclopedia of Type Strains, Phase IV (KMG-IV): sequencing the most valuable type-strain genomes for metagenomic binning, comparative biology and taxonomic classification.</title>
        <authorList>
            <person name="Goeker M."/>
        </authorList>
    </citation>
    <scope>NUCLEOTIDE SEQUENCE [LARGE SCALE GENOMIC DNA]</scope>
    <source>
        <strain evidence="5 6">DSM 17196</strain>
    </source>
</reference>
<evidence type="ECO:0000256" key="1">
    <source>
        <dbReference type="ARBA" id="ARBA00006611"/>
    </source>
</evidence>
<dbReference type="Gene3D" id="3.30.450.90">
    <property type="match status" value="1"/>
</dbReference>
<dbReference type="PANTHER" id="PTHR30258:SF1">
    <property type="entry name" value="PROTEIN TRANSPORT PROTEIN HOFB HOMOLOG"/>
    <property type="match status" value="1"/>
</dbReference>
<evidence type="ECO:0000256" key="2">
    <source>
        <dbReference type="ARBA" id="ARBA00022741"/>
    </source>
</evidence>
<dbReference type="CDD" id="cd01129">
    <property type="entry name" value="PulE-GspE-like"/>
    <property type="match status" value="1"/>
</dbReference>
<evidence type="ECO:0000313" key="6">
    <source>
        <dbReference type="Proteomes" id="UP000292262"/>
    </source>
</evidence>
<sequence>MSNMNYDIAVNLKQLVSSNQAFHYRIVPIRQEGDTIVFKTDAEEKEPLVKELTIVLNKKIVLELDTKENIDSYLTYNYRKTAANQEKLNYEANFLQKLITTAKDFGSSDIHMEPYDNFCRVRFRLDGKLKEQYTVSKKEYPQLVNQIKIQSGLDISQKRLAQDGRITFKLKNEEFDIRVSTMPTLYGEKIVLRLLNRDTQDVTLTDLGFTDQELQLYKEAVKKPQGIILISGPTGSGKTTTLYATLKELNKETSNILTIEDPIEYTLEGINQVQLREDIEFDFPAALRAFLRQDPDIIMVGEIRDDKTANMAIKAALTGHLVLSTIHTNSAWATISRLIDMNVPPFLIASTLTMSIAQRLVRKLCPQCKSEAPALPDDFPLNFEIPEDLKTHYKAKGCNQCYHTGYLGRKAIYELVPITNALETAIRHNELEIDAYIATHNIKTLKANAIRLVKQGITSAEEVYPLLARD</sequence>
<organism evidence="5 6">
    <name type="scientific">Aquimarina brevivitae</name>
    <dbReference type="NCBI Taxonomy" id="323412"/>
    <lineage>
        <taxon>Bacteria</taxon>
        <taxon>Pseudomonadati</taxon>
        <taxon>Bacteroidota</taxon>
        <taxon>Flavobacteriia</taxon>
        <taxon>Flavobacteriales</taxon>
        <taxon>Flavobacteriaceae</taxon>
        <taxon>Aquimarina</taxon>
    </lineage>
</organism>
<dbReference type="SUPFAM" id="SSF52540">
    <property type="entry name" value="P-loop containing nucleoside triphosphate hydrolases"/>
    <property type="match status" value="1"/>
</dbReference>
<dbReference type="InterPro" id="IPR027417">
    <property type="entry name" value="P-loop_NTPase"/>
</dbReference>
<keyword evidence="3" id="KW-0067">ATP-binding</keyword>
<accession>A0A4Q7NY27</accession>
<evidence type="ECO:0000259" key="4">
    <source>
        <dbReference type="PROSITE" id="PS00662"/>
    </source>
</evidence>
<comment type="similarity">
    <text evidence="1">Belongs to the GSP E family.</text>
</comment>
<dbReference type="Proteomes" id="UP000292262">
    <property type="component" value="Unassembled WGS sequence"/>
</dbReference>
<dbReference type="InterPro" id="IPR001482">
    <property type="entry name" value="T2SS/T4SS_dom"/>
</dbReference>
<dbReference type="GO" id="GO:0005524">
    <property type="term" value="F:ATP binding"/>
    <property type="evidence" value="ECO:0007669"/>
    <property type="project" value="UniProtKB-KW"/>
</dbReference>
<dbReference type="OrthoDB" id="9808272at2"/>
<feature type="domain" description="Bacterial type II secretion system protein E" evidence="4">
    <location>
        <begin position="291"/>
        <end position="305"/>
    </location>
</feature>
<keyword evidence="6" id="KW-1185">Reference proteome</keyword>
<name>A0A4Q7NY27_9FLAO</name>
<dbReference type="PANTHER" id="PTHR30258">
    <property type="entry name" value="TYPE II SECRETION SYSTEM PROTEIN GSPE-RELATED"/>
    <property type="match status" value="1"/>
</dbReference>
<dbReference type="GO" id="GO:0005886">
    <property type="term" value="C:plasma membrane"/>
    <property type="evidence" value="ECO:0007669"/>
    <property type="project" value="TreeGrafter"/>
</dbReference>
<evidence type="ECO:0000256" key="3">
    <source>
        <dbReference type="ARBA" id="ARBA00022840"/>
    </source>
</evidence>
<gene>
    <name evidence="5" type="ORF">EV197_2951</name>
</gene>
<dbReference type="Pfam" id="PF00437">
    <property type="entry name" value="T2SSE"/>
    <property type="match status" value="1"/>
</dbReference>
<dbReference type="GO" id="GO:0016887">
    <property type="term" value="F:ATP hydrolysis activity"/>
    <property type="evidence" value="ECO:0007669"/>
    <property type="project" value="TreeGrafter"/>
</dbReference>
<dbReference type="EMBL" id="SGXE01000004">
    <property type="protein sequence ID" value="RZS92313.1"/>
    <property type="molecule type" value="Genomic_DNA"/>
</dbReference>
<dbReference type="PROSITE" id="PS00662">
    <property type="entry name" value="T2SP_E"/>
    <property type="match status" value="1"/>
</dbReference>
<keyword evidence="2" id="KW-0547">Nucleotide-binding</keyword>
<proteinExistence type="inferred from homology"/>
<dbReference type="AlphaFoldDB" id="A0A4Q7NY27"/>